<accession>A0A2V2UQN6</accession>
<evidence type="ECO:0000313" key="4">
    <source>
        <dbReference type="EMBL" id="PWV08028.1"/>
    </source>
</evidence>
<dbReference type="VEuPathDB" id="TriTrypDB:C4B63_69g312c"/>
<dbReference type="Proteomes" id="UP000246121">
    <property type="component" value="Unassembled WGS sequence"/>
</dbReference>
<dbReference type="Proteomes" id="UP000246078">
    <property type="component" value="Unassembled WGS sequence"/>
</dbReference>
<dbReference type="VEuPathDB" id="TriTrypDB:BCY84_12083"/>
<dbReference type="VEuPathDB" id="TriTrypDB:TcBrA4_0096340"/>
<gene>
    <name evidence="3" type="ORF">C3747_126g109</name>
    <name evidence="4" type="ORF">C3747_95g265c</name>
    <name evidence="1" type="ORF">C4B63_123g145c</name>
    <name evidence="2" type="ORF">C4B63_69g312c</name>
</gene>
<dbReference type="VEuPathDB" id="TriTrypDB:TcCLB.508503.100"/>
<evidence type="ECO:0000313" key="2">
    <source>
        <dbReference type="EMBL" id="PWU88750.1"/>
    </source>
</evidence>
<dbReference type="EMBL" id="PRFC01000095">
    <property type="protein sequence ID" value="PWV08028.1"/>
    <property type="molecule type" value="Genomic_DNA"/>
</dbReference>
<evidence type="ECO:0000313" key="5">
    <source>
        <dbReference type="Proteomes" id="UP000246078"/>
    </source>
</evidence>
<dbReference type="EMBL" id="PRFA01000069">
    <property type="protein sequence ID" value="PWU88750.1"/>
    <property type="molecule type" value="Genomic_DNA"/>
</dbReference>
<dbReference type="CDD" id="cd22961">
    <property type="entry name" value="DD_TEX55-like"/>
    <property type="match status" value="1"/>
</dbReference>
<dbReference type="AlphaFoldDB" id="A0A2V2UQN6"/>
<evidence type="ECO:0000313" key="6">
    <source>
        <dbReference type="Proteomes" id="UP000246121"/>
    </source>
</evidence>
<proteinExistence type="predicted"/>
<dbReference type="VEuPathDB" id="TriTrypDB:C3747_126g109"/>
<dbReference type="EMBL" id="PRFA01000123">
    <property type="protein sequence ID" value="PWU86384.1"/>
    <property type="molecule type" value="Genomic_DNA"/>
</dbReference>
<dbReference type="SMR" id="A0A2V2UQN6"/>
<comment type="caution">
    <text evidence="1">The sequence shown here is derived from an EMBL/GenBank/DDBJ whole genome shotgun (WGS) entry which is preliminary data.</text>
</comment>
<dbReference type="SUPFAM" id="SSF47391">
    <property type="entry name" value="Dimerization-anchoring domain of cAMP-dependent PK regulatory subunit"/>
    <property type="match status" value="1"/>
</dbReference>
<dbReference type="OrthoDB" id="251451at2759"/>
<dbReference type="VEuPathDB" id="TriTrypDB:C3747_95g265c"/>
<evidence type="ECO:0000313" key="3">
    <source>
        <dbReference type="EMBL" id="PWV05675.1"/>
    </source>
</evidence>
<organism evidence="1 6">
    <name type="scientific">Trypanosoma cruzi</name>
    <dbReference type="NCBI Taxonomy" id="5693"/>
    <lineage>
        <taxon>Eukaryota</taxon>
        <taxon>Discoba</taxon>
        <taxon>Euglenozoa</taxon>
        <taxon>Kinetoplastea</taxon>
        <taxon>Metakinetoplastina</taxon>
        <taxon>Trypanosomatida</taxon>
        <taxon>Trypanosomatidae</taxon>
        <taxon>Trypanosoma</taxon>
        <taxon>Schizotrypanum</taxon>
    </lineage>
</organism>
<name>A0A2V2UQN6_TRYCR</name>
<dbReference type="VEuPathDB" id="TriTrypDB:TcCLB.510565.125"/>
<reference evidence="5 6" key="1">
    <citation type="journal article" date="2018" name="Microb. Genom.">
        <title>Expanding an expanded genome: long-read sequencing of Trypanosoma cruzi.</title>
        <authorList>
            <person name="Berna L."/>
            <person name="Rodriguez M."/>
            <person name="Chiribao M.L."/>
            <person name="Parodi-Talice A."/>
            <person name="Pita S."/>
            <person name="Rijo G."/>
            <person name="Alvarez-Valin F."/>
            <person name="Robello C."/>
        </authorList>
    </citation>
    <scope>NUCLEOTIDE SEQUENCE [LARGE SCALE GENOMIC DNA]</scope>
    <source>
        <strain evidence="1 6">Dm28c</strain>
        <strain evidence="3 5">TCC</strain>
    </source>
</reference>
<protein>
    <submittedName>
        <fullName evidence="1">Uncharacterized protein</fullName>
    </submittedName>
</protein>
<dbReference type="VEuPathDB" id="TriTrypDB:C4B63_123g145c"/>
<dbReference type="EMBL" id="PRFC01000126">
    <property type="protein sequence ID" value="PWV05675.1"/>
    <property type="molecule type" value="Genomic_DNA"/>
</dbReference>
<dbReference type="VEuPathDB" id="TriTrypDB:TcYC6_0085740"/>
<sequence>MQSRTGGHNISSIQKDQAYLHSHNVRGIIERLVADVLRDKPENACEYMAQWAARQRAAAASTADTHPTT</sequence>
<evidence type="ECO:0000313" key="1">
    <source>
        <dbReference type="EMBL" id="PWU86384.1"/>
    </source>
</evidence>